<keyword evidence="4" id="KW-1185">Reference proteome</keyword>
<gene>
    <name evidence="3" type="ORF">FDG2_2110</name>
</gene>
<evidence type="ECO:0000256" key="1">
    <source>
        <dbReference type="SAM" id="MobiDB-lite"/>
    </source>
</evidence>
<sequence>MTPDRQPVAVERNAGGGRPDRWRIRGASVQGYSHVREGKWCEDSFAHLSLYERGPLPDVHVLAVADGAGSAPRSAEGSRLAVAIATRLVRDRIHAAGRSTTAPELRQILAASHEEIVTEFRRVVAAVSGPEHVDEFATTLTVVVLAHPVIGYLSIGDGFIVIRTGDGGQANLHLLDAGTADAEHATHAVFLTSDTSRAVRVNAVYDPWISGVFVSTDGLIPVALRRDTDGRLAVAREPVIDTVLRLLDDDHFDASGLVRLLLREAVTEVTQDDTTLVVAVLCR</sequence>
<dbReference type="Gene3D" id="3.60.40.10">
    <property type="entry name" value="PPM-type phosphatase domain"/>
    <property type="match status" value="1"/>
</dbReference>
<evidence type="ECO:0000313" key="3">
    <source>
        <dbReference type="EMBL" id="SBW21744.1"/>
    </source>
</evidence>
<feature type="domain" description="PPM-type phosphatase" evidence="2">
    <location>
        <begin position="31"/>
        <end position="251"/>
    </location>
</feature>
<dbReference type="RefSeq" id="WP_131765901.1">
    <property type="nucleotide sequence ID" value="NZ_CAAAFT010000128.1"/>
</dbReference>
<organism evidence="3 4">
    <name type="scientific">Candidatus Protofrankia californiensis</name>
    <dbReference type="NCBI Taxonomy" id="1839754"/>
    <lineage>
        <taxon>Bacteria</taxon>
        <taxon>Bacillati</taxon>
        <taxon>Actinomycetota</taxon>
        <taxon>Actinomycetes</taxon>
        <taxon>Frankiales</taxon>
        <taxon>Frankiaceae</taxon>
        <taxon>Protofrankia</taxon>
    </lineage>
</organism>
<protein>
    <recommendedName>
        <fullName evidence="2">PPM-type phosphatase domain-containing protein</fullName>
    </recommendedName>
</protein>
<dbReference type="AlphaFoldDB" id="A0A1C3NWZ6"/>
<reference evidence="4" key="1">
    <citation type="submission" date="2016-02" db="EMBL/GenBank/DDBJ databases">
        <authorList>
            <person name="Wibberg D."/>
        </authorList>
    </citation>
    <scope>NUCLEOTIDE SEQUENCE [LARGE SCALE GENOMIC DNA]</scope>
</reference>
<dbReference type="EMBL" id="FLUV01000880">
    <property type="protein sequence ID" value="SBW21744.1"/>
    <property type="molecule type" value="Genomic_DNA"/>
</dbReference>
<dbReference type="Pfam" id="PF13672">
    <property type="entry name" value="PP2C_2"/>
    <property type="match status" value="1"/>
</dbReference>
<proteinExistence type="predicted"/>
<accession>A0A1C3NWZ6</accession>
<dbReference type="InterPro" id="IPR036457">
    <property type="entry name" value="PPM-type-like_dom_sf"/>
</dbReference>
<evidence type="ECO:0000259" key="2">
    <source>
        <dbReference type="Pfam" id="PF13672"/>
    </source>
</evidence>
<dbReference type="Proteomes" id="UP000199013">
    <property type="component" value="Unassembled WGS sequence"/>
</dbReference>
<evidence type="ECO:0000313" key="4">
    <source>
        <dbReference type="Proteomes" id="UP000199013"/>
    </source>
</evidence>
<feature type="region of interest" description="Disordered" evidence="1">
    <location>
        <begin position="1"/>
        <end position="21"/>
    </location>
</feature>
<name>A0A1C3NWZ6_9ACTN</name>
<dbReference type="SUPFAM" id="SSF81606">
    <property type="entry name" value="PP2C-like"/>
    <property type="match status" value="1"/>
</dbReference>
<dbReference type="InterPro" id="IPR001932">
    <property type="entry name" value="PPM-type_phosphatase-like_dom"/>
</dbReference>